<dbReference type="AlphaFoldDB" id="A0A4V1N0H4"/>
<dbReference type="Pfam" id="PF25489">
    <property type="entry name" value="At5g54830"/>
    <property type="match status" value="1"/>
</dbReference>
<evidence type="ECO:0000313" key="5">
    <source>
        <dbReference type="EMBL" id="RXQ96833.1"/>
    </source>
</evidence>
<dbReference type="PANTHER" id="PTHR24036">
    <property type="entry name" value="SKELETOR-RELATED"/>
    <property type="match status" value="1"/>
</dbReference>
<accession>A0A4V1N0H4</accession>
<sequence>MKKIQTLLMLIALAFFTACSGGGGSDPDPDPGPGPGPGPVTPDFTVRVSVKTSAHPYFQTGHSEGFTINGEQGKELTLTRGTTYTFSVSTPGHPFYISTSTVGGGSGEVTNGVTNSMTTSGTLSFTPNGTHPDLLYYQCDIHNNMGWKINIVDP</sequence>
<protein>
    <recommendedName>
        <fullName evidence="4">At5g54830-like domain-containing protein</fullName>
    </recommendedName>
</protein>
<dbReference type="InterPro" id="IPR008972">
    <property type="entry name" value="Cupredoxin"/>
</dbReference>
<dbReference type="EMBL" id="SAXA01000002">
    <property type="protein sequence ID" value="RXQ96833.1"/>
    <property type="molecule type" value="Genomic_DNA"/>
</dbReference>
<evidence type="ECO:0000256" key="3">
    <source>
        <dbReference type="SAM" id="SignalP"/>
    </source>
</evidence>
<feature type="signal peptide" evidence="3">
    <location>
        <begin position="1"/>
        <end position="20"/>
    </location>
</feature>
<feature type="region of interest" description="Disordered" evidence="2">
    <location>
        <begin position="22"/>
        <end position="42"/>
    </location>
</feature>
<feature type="compositionally biased region" description="Pro residues" evidence="2">
    <location>
        <begin position="30"/>
        <end position="40"/>
    </location>
</feature>
<keyword evidence="6" id="KW-1185">Reference proteome</keyword>
<proteinExistence type="predicted"/>
<dbReference type="RefSeq" id="WP_129253232.1">
    <property type="nucleotide sequence ID" value="NZ_SAXA01000002.1"/>
</dbReference>
<comment type="caution">
    <text evidence="5">The sequence shown here is derived from an EMBL/GenBank/DDBJ whole genome shotgun (WGS) entry which is preliminary data.</text>
</comment>
<dbReference type="PANTHER" id="PTHR24036:SF5">
    <property type="entry name" value="THROMBOMODULIN"/>
    <property type="match status" value="1"/>
</dbReference>
<name>A0A4V1N0H4_9BACT</name>
<evidence type="ECO:0000256" key="2">
    <source>
        <dbReference type="SAM" id="MobiDB-lite"/>
    </source>
</evidence>
<dbReference type="InterPro" id="IPR057443">
    <property type="entry name" value="At5g54830-like"/>
</dbReference>
<feature type="chain" id="PRO_5020917427" description="At5g54830-like domain-containing protein" evidence="3">
    <location>
        <begin position="21"/>
        <end position="154"/>
    </location>
</feature>
<dbReference type="Proteomes" id="UP000289703">
    <property type="component" value="Unassembled WGS sequence"/>
</dbReference>
<keyword evidence="1" id="KW-0677">Repeat</keyword>
<feature type="domain" description="At5g54830-like" evidence="4">
    <location>
        <begin position="63"/>
        <end position="153"/>
    </location>
</feature>
<evidence type="ECO:0000256" key="1">
    <source>
        <dbReference type="ARBA" id="ARBA00022737"/>
    </source>
</evidence>
<dbReference type="OrthoDB" id="1451403at2"/>
<keyword evidence="3" id="KW-0732">Signal</keyword>
<evidence type="ECO:0000313" key="6">
    <source>
        <dbReference type="Proteomes" id="UP000289703"/>
    </source>
</evidence>
<evidence type="ECO:0000259" key="4">
    <source>
        <dbReference type="Pfam" id="PF25489"/>
    </source>
</evidence>
<organism evidence="5 6">
    <name type="scientific">Ancylomarina salipaludis</name>
    <dbReference type="NCBI Taxonomy" id="2501299"/>
    <lineage>
        <taxon>Bacteria</taxon>
        <taxon>Pseudomonadati</taxon>
        <taxon>Bacteroidota</taxon>
        <taxon>Bacteroidia</taxon>
        <taxon>Marinilabiliales</taxon>
        <taxon>Marinifilaceae</taxon>
        <taxon>Ancylomarina</taxon>
    </lineage>
</organism>
<dbReference type="InterPro" id="IPR052126">
    <property type="entry name" value="Spindle_Org/Thrombomodulin"/>
</dbReference>
<dbReference type="PROSITE" id="PS51257">
    <property type="entry name" value="PROKAR_LIPOPROTEIN"/>
    <property type="match status" value="1"/>
</dbReference>
<reference evidence="5 6" key="1">
    <citation type="submission" date="2019-01" db="EMBL/GenBank/DDBJ databases">
        <title>Ancylomarina salipaludis sp. nov., isolated from a salt marsh.</title>
        <authorList>
            <person name="Yoon J.-H."/>
        </authorList>
    </citation>
    <scope>NUCLEOTIDE SEQUENCE [LARGE SCALE GENOMIC DNA]</scope>
    <source>
        <strain evidence="5 6">SHSM-M15</strain>
    </source>
</reference>
<gene>
    <name evidence="5" type="ORF">EO244_04170</name>
</gene>
<dbReference type="SUPFAM" id="SSF49503">
    <property type="entry name" value="Cupredoxins"/>
    <property type="match status" value="1"/>
</dbReference>